<keyword evidence="3" id="KW-0813">Transport</keyword>
<dbReference type="InterPro" id="IPR002781">
    <property type="entry name" value="TM_pro_TauE-like"/>
</dbReference>
<evidence type="ECO:0000256" key="3">
    <source>
        <dbReference type="ARBA" id="ARBA00022448"/>
    </source>
</evidence>
<comment type="similarity">
    <text evidence="2 8">Belongs to the 4-toluene sulfonate uptake permease (TSUP) (TC 2.A.102) family.</text>
</comment>
<feature type="transmembrane region" description="Helical" evidence="8">
    <location>
        <begin position="125"/>
        <end position="148"/>
    </location>
</feature>
<evidence type="ECO:0000256" key="6">
    <source>
        <dbReference type="ARBA" id="ARBA00022989"/>
    </source>
</evidence>
<feature type="transmembrane region" description="Helical" evidence="8">
    <location>
        <begin position="190"/>
        <end position="207"/>
    </location>
</feature>
<feature type="transmembrane region" description="Helical" evidence="8">
    <location>
        <begin position="219"/>
        <end position="237"/>
    </location>
</feature>
<sequence>MDQWLIILSTALAASIVAGIAGTGGGIILLPVLVASFGIRDAVPLYAVAQLIGNLSRVGFNWPLIRFPVVFWFALGAIPCSILGAWLFTRMPDTELFKFLGGFLIGSVIWRRWCSRSNTSFSVRWFAPIGAVFSLVSAIGGSAGPFLAPFYLSYGLVKGAFIGSEALGTAIMHIAKLASYQELGAISPAAWMNGVVVGSVMILGTYTGKNLLEKLSAQMFMNMIEAAIAGFGLWFLLK</sequence>
<evidence type="ECO:0000313" key="9">
    <source>
        <dbReference type="EMBL" id="TRW89912.1"/>
    </source>
</evidence>
<dbReference type="PANTHER" id="PTHR30269">
    <property type="entry name" value="TRANSMEMBRANE PROTEIN YFCA"/>
    <property type="match status" value="1"/>
</dbReference>
<evidence type="ECO:0000256" key="2">
    <source>
        <dbReference type="ARBA" id="ARBA00009142"/>
    </source>
</evidence>
<dbReference type="RefSeq" id="WP_127026949.1">
    <property type="nucleotide sequence ID" value="NZ_RYFG02000120.1"/>
</dbReference>
<evidence type="ECO:0000313" key="10">
    <source>
        <dbReference type="Proteomes" id="UP000733744"/>
    </source>
</evidence>
<comment type="subcellular location">
    <subcellularLocation>
        <location evidence="1 8">Cell membrane</location>
        <topology evidence="1 8">Multi-pass membrane protein</topology>
    </subcellularLocation>
</comment>
<organism evidence="9 10">
    <name type="scientific">Candidatus Methylobacter oryzae</name>
    <dbReference type="NCBI Taxonomy" id="2497749"/>
    <lineage>
        <taxon>Bacteria</taxon>
        <taxon>Pseudomonadati</taxon>
        <taxon>Pseudomonadota</taxon>
        <taxon>Gammaproteobacteria</taxon>
        <taxon>Methylococcales</taxon>
        <taxon>Methylococcaceae</taxon>
        <taxon>Methylobacter</taxon>
    </lineage>
</organism>
<gene>
    <name evidence="9" type="ORF">EKO24_020010</name>
</gene>
<dbReference type="PANTHER" id="PTHR30269:SF37">
    <property type="entry name" value="MEMBRANE TRANSPORTER PROTEIN"/>
    <property type="match status" value="1"/>
</dbReference>
<dbReference type="Proteomes" id="UP000733744">
    <property type="component" value="Unassembled WGS sequence"/>
</dbReference>
<evidence type="ECO:0000256" key="8">
    <source>
        <dbReference type="RuleBase" id="RU363041"/>
    </source>
</evidence>
<keyword evidence="4 8" id="KW-1003">Cell membrane</keyword>
<keyword evidence="6 8" id="KW-1133">Transmembrane helix</keyword>
<keyword evidence="7 8" id="KW-0472">Membrane</keyword>
<dbReference type="InterPro" id="IPR052017">
    <property type="entry name" value="TSUP"/>
</dbReference>
<evidence type="ECO:0000256" key="1">
    <source>
        <dbReference type="ARBA" id="ARBA00004651"/>
    </source>
</evidence>
<feature type="transmembrane region" description="Helical" evidence="8">
    <location>
        <begin position="69"/>
        <end position="89"/>
    </location>
</feature>
<dbReference type="EMBL" id="RYFG02000120">
    <property type="protein sequence ID" value="TRW89912.1"/>
    <property type="molecule type" value="Genomic_DNA"/>
</dbReference>
<evidence type="ECO:0000256" key="7">
    <source>
        <dbReference type="ARBA" id="ARBA00023136"/>
    </source>
</evidence>
<keyword evidence="10" id="KW-1185">Reference proteome</keyword>
<dbReference type="Pfam" id="PF01925">
    <property type="entry name" value="TauE"/>
    <property type="match status" value="1"/>
</dbReference>
<proteinExistence type="inferred from homology"/>
<protein>
    <recommendedName>
        <fullName evidence="8">Probable membrane transporter protein</fullName>
    </recommendedName>
</protein>
<comment type="caution">
    <text evidence="9">The sequence shown here is derived from an EMBL/GenBank/DDBJ whole genome shotgun (WGS) entry which is preliminary data.</text>
</comment>
<keyword evidence="5 8" id="KW-0812">Transmembrane</keyword>
<evidence type="ECO:0000256" key="5">
    <source>
        <dbReference type="ARBA" id="ARBA00022692"/>
    </source>
</evidence>
<accession>A0ABY3C4Y1</accession>
<name>A0ABY3C4Y1_9GAMM</name>
<reference evidence="9 10" key="1">
    <citation type="journal article" date="2019" name="Antonie Van Leeuwenhoek">
        <title>Description of 'Ca. Methylobacter oryzae' KRF1, a novel species from the environmentally important Methylobacter clade 2.</title>
        <authorList>
            <person name="Khatri K."/>
            <person name="Mohite J.A."/>
            <person name="Pandit P.S."/>
            <person name="Bahulikar R."/>
            <person name="Rahalkar M.C."/>
        </authorList>
    </citation>
    <scope>NUCLEOTIDE SEQUENCE [LARGE SCALE GENOMIC DNA]</scope>
    <source>
        <strain evidence="9 10">KRF1</strain>
    </source>
</reference>
<evidence type="ECO:0000256" key="4">
    <source>
        <dbReference type="ARBA" id="ARBA00022475"/>
    </source>
</evidence>